<dbReference type="eggNOG" id="KOG2276">
    <property type="taxonomic scope" value="Eukaryota"/>
</dbReference>
<dbReference type="InParanoid" id="T0RW97"/>
<dbReference type="SMART" id="SM00320">
    <property type="entry name" value="WD40"/>
    <property type="match status" value="5"/>
</dbReference>
<dbReference type="GO" id="GO:0008233">
    <property type="term" value="F:peptidase activity"/>
    <property type="evidence" value="ECO:0007669"/>
    <property type="project" value="UniProtKB-KW"/>
</dbReference>
<evidence type="ECO:0000256" key="5">
    <source>
        <dbReference type="ARBA" id="ARBA00022801"/>
    </source>
</evidence>
<dbReference type="InterPro" id="IPR019775">
    <property type="entry name" value="WD40_repeat_CS"/>
</dbReference>
<gene>
    <name evidence="9" type="ORF">SDRG_07926</name>
</gene>
<dbReference type="Proteomes" id="UP000030762">
    <property type="component" value="Unassembled WGS sequence"/>
</dbReference>
<keyword evidence="1 6" id="KW-0853">WD repeat</keyword>
<dbReference type="GO" id="GO:0046872">
    <property type="term" value="F:metal ion binding"/>
    <property type="evidence" value="ECO:0007669"/>
    <property type="project" value="UniProtKB-KW"/>
</dbReference>
<dbReference type="AlphaFoldDB" id="T0RW97"/>
<evidence type="ECO:0000256" key="4">
    <source>
        <dbReference type="ARBA" id="ARBA00022737"/>
    </source>
</evidence>
<feature type="region of interest" description="Disordered" evidence="7">
    <location>
        <begin position="302"/>
        <end position="326"/>
    </location>
</feature>
<dbReference type="Gene3D" id="3.30.70.360">
    <property type="match status" value="1"/>
</dbReference>
<dbReference type="PRINTS" id="PR00320">
    <property type="entry name" value="GPROTEINBRPT"/>
</dbReference>
<dbReference type="PROSITE" id="PS50294">
    <property type="entry name" value="WD_REPEATS_REGION"/>
    <property type="match status" value="2"/>
</dbReference>
<dbReference type="Gene3D" id="2.130.10.10">
    <property type="entry name" value="YVTN repeat-like/Quinoprotein amine dehydrogenase"/>
    <property type="match status" value="2"/>
</dbReference>
<evidence type="ECO:0000259" key="8">
    <source>
        <dbReference type="Pfam" id="PF07687"/>
    </source>
</evidence>
<dbReference type="SUPFAM" id="SSF50978">
    <property type="entry name" value="WD40 repeat-like"/>
    <property type="match status" value="1"/>
</dbReference>
<protein>
    <recommendedName>
        <fullName evidence="8">Peptidase M20 dimerisation domain-containing protein</fullName>
    </recommendedName>
</protein>
<reference evidence="9 10" key="1">
    <citation type="submission" date="2012-04" db="EMBL/GenBank/DDBJ databases">
        <title>The Genome Sequence of Saprolegnia declina VS20.</title>
        <authorList>
            <consortium name="The Broad Institute Genome Sequencing Platform"/>
            <person name="Russ C."/>
            <person name="Nusbaum C."/>
            <person name="Tyler B."/>
            <person name="van West P."/>
            <person name="Dieguez-Uribeondo J."/>
            <person name="de Bruijn I."/>
            <person name="Tripathy S."/>
            <person name="Jiang R."/>
            <person name="Young S.K."/>
            <person name="Zeng Q."/>
            <person name="Gargeya S."/>
            <person name="Fitzgerald M."/>
            <person name="Haas B."/>
            <person name="Abouelleil A."/>
            <person name="Alvarado L."/>
            <person name="Arachchi H.M."/>
            <person name="Berlin A."/>
            <person name="Chapman S.B."/>
            <person name="Goldberg J."/>
            <person name="Griggs A."/>
            <person name="Gujja S."/>
            <person name="Hansen M."/>
            <person name="Howarth C."/>
            <person name="Imamovic A."/>
            <person name="Larimer J."/>
            <person name="McCowen C."/>
            <person name="Montmayeur A."/>
            <person name="Murphy C."/>
            <person name="Neiman D."/>
            <person name="Pearson M."/>
            <person name="Priest M."/>
            <person name="Roberts A."/>
            <person name="Saif S."/>
            <person name="Shea T."/>
            <person name="Sisk P."/>
            <person name="Sykes S."/>
            <person name="Wortman J."/>
            <person name="Nusbaum C."/>
            <person name="Birren B."/>
        </authorList>
    </citation>
    <scope>NUCLEOTIDE SEQUENCE [LARGE SCALE GENOMIC DNA]</scope>
    <source>
        <strain evidence="9 10">VS20</strain>
    </source>
</reference>
<dbReference type="InterPro" id="IPR051458">
    <property type="entry name" value="Cyt/Met_Dipeptidase"/>
</dbReference>
<dbReference type="GeneID" id="19948653"/>
<dbReference type="Gene3D" id="3.40.630.10">
    <property type="entry name" value="Zn peptidases"/>
    <property type="match status" value="1"/>
</dbReference>
<evidence type="ECO:0000256" key="2">
    <source>
        <dbReference type="ARBA" id="ARBA00022670"/>
    </source>
</evidence>
<dbReference type="Pfam" id="PF07687">
    <property type="entry name" value="M20_dimer"/>
    <property type="match status" value="1"/>
</dbReference>
<evidence type="ECO:0000256" key="7">
    <source>
        <dbReference type="SAM" id="MobiDB-lite"/>
    </source>
</evidence>
<dbReference type="GO" id="GO:0006751">
    <property type="term" value="P:glutathione catabolic process"/>
    <property type="evidence" value="ECO:0007669"/>
    <property type="project" value="TreeGrafter"/>
</dbReference>
<accession>T0RW97</accession>
<evidence type="ECO:0000256" key="3">
    <source>
        <dbReference type="ARBA" id="ARBA00022723"/>
    </source>
</evidence>
<dbReference type="InterPro" id="IPR001680">
    <property type="entry name" value="WD40_rpt"/>
</dbReference>
<keyword evidence="5" id="KW-0378">Hydrolase</keyword>
<dbReference type="RefSeq" id="XP_008612008.1">
    <property type="nucleotide sequence ID" value="XM_008613786.1"/>
</dbReference>
<feature type="domain" description="Peptidase M20 dimerisation" evidence="8">
    <location>
        <begin position="560"/>
        <end position="711"/>
    </location>
</feature>
<dbReference type="PANTHER" id="PTHR43270">
    <property type="entry name" value="BETA-ALA-HIS DIPEPTIDASE"/>
    <property type="match status" value="1"/>
</dbReference>
<dbReference type="eggNOG" id="KOG0274">
    <property type="taxonomic scope" value="Eukaryota"/>
</dbReference>
<dbReference type="PROSITE" id="PS00678">
    <property type="entry name" value="WD_REPEATS_1"/>
    <property type="match status" value="3"/>
</dbReference>
<dbReference type="InterPro" id="IPR011650">
    <property type="entry name" value="Peptidase_M20_dimer"/>
</dbReference>
<dbReference type="SUPFAM" id="SSF53187">
    <property type="entry name" value="Zn-dependent exopeptidases"/>
    <property type="match status" value="1"/>
</dbReference>
<dbReference type="Pfam" id="PF00400">
    <property type="entry name" value="WD40"/>
    <property type="match status" value="3"/>
</dbReference>
<dbReference type="GO" id="GO:0006508">
    <property type="term" value="P:proteolysis"/>
    <property type="evidence" value="ECO:0007669"/>
    <property type="project" value="UniProtKB-KW"/>
</dbReference>
<dbReference type="STRING" id="1156394.T0RW97"/>
<evidence type="ECO:0000313" key="9">
    <source>
        <dbReference type="EMBL" id="EQC34602.1"/>
    </source>
</evidence>
<feature type="repeat" description="WD" evidence="6">
    <location>
        <begin position="60"/>
        <end position="101"/>
    </location>
</feature>
<keyword evidence="2" id="KW-0645">Protease</keyword>
<keyword evidence="10" id="KW-1185">Reference proteome</keyword>
<keyword evidence="3" id="KW-0479">Metal-binding</keyword>
<feature type="repeat" description="WD" evidence="6">
    <location>
        <begin position="234"/>
        <end position="261"/>
    </location>
</feature>
<dbReference type="EMBL" id="JH767154">
    <property type="protein sequence ID" value="EQC34602.1"/>
    <property type="molecule type" value="Genomic_DNA"/>
</dbReference>
<evidence type="ECO:0000256" key="6">
    <source>
        <dbReference type="PROSITE-ProRule" id="PRU00221"/>
    </source>
</evidence>
<dbReference type="OMA" id="WELDEFT"/>
<feature type="region of interest" description="Disordered" evidence="7">
    <location>
        <begin position="475"/>
        <end position="495"/>
    </location>
</feature>
<dbReference type="InterPro" id="IPR015943">
    <property type="entry name" value="WD40/YVTN_repeat-like_dom_sf"/>
</dbReference>
<feature type="region of interest" description="Disordered" evidence="7">
    <location>
        <begin position="1"/>
        <end position="25"/>
    </location>
</feature>
<sequence>MKRRGSRRYSASRGMPSEAEENDHTHQVLMYETPSEMAAKGLPSVNSSEGLDAHNNSFMTFRHKASITALAILKKTQRLCAGTQDNLIVVWELDEFTPAYSLQGHTRSITCLENVPGTQVLISASVDQTIRVWDGDRDFACVQVLTGYNGHILSMTSTNDTLFMACQDTTVKVASVYASSPSAILAPTTEWQSMSNHHGFVYGIRYIAPAGKKPLLFTCSSDNSIVVLSVCSLEDKNRICSGSADETVRIWNTQSLACVHTLHGHRGGVSSILSTEMFVFSASEDSTVKVWDIDFISNMRPSSNTTNSTNTNSNTNESQGPARPQKLKMDSSLMSVSAMYNKQTSDASMIHLLRKFVSIPSVSVDPQLVDDCWMAAKFVKGLLRQLGAECRLVHCGPNINPIVIGKLGNDPTKPTVLICGHYDVQPASMEDGWDSNPFMLTGQNGYLYGRGTTDDKGPIIATLFAIRELIARSQGGRATETEGDAAASSTKRPKLSSDMPNFVFLYQGEGENQSQGIRETVEDNLSYFGPIDLVFISNNYWLGDTTPCLTYGMRGCLEIQLKVDGPGVDLHAGVDGGAIREPMLDVVSLLNRIVDPTTGRFTEPAFYAAVRPVSEDEIALFESLEFDVDAYKQTLGVPALLPAFGSHGKASFVDVLMNRWRFPAVSVTSVKGSIDNSSIIAKSAQTELTLRSVPDQSPAEIERLVLAHIRAQFDLLSTTNTLSVTVKTNVPWWLGDIHSRYFRAAEQALEKHWKKKPMLVREGGMSQITTFLKTTLKAPCMHFPMGQASDRAHLQNERIRLRNLRTGKDVLVDFFAAIASSKT</sequence>
<dbReference type="VEuPathDB" id="FungiDB:SDRG_07926"/>
<proteinExistence type="predicted"/>
<evidence type="ECO:0000256" key="1">
    <source>
        <dbReference type="ARBA" id="ARBA00022574"/>
    </source>
</evidence>
<keyword evidence="4" id="KW-0677">Repeat</keyword>
<dbReference type="OrthoDB" id="7832001at2759"/>
<feature type="compositionally biased region" description="Low complexity" evidence="7">
    <location>
        <begin position="302"/>
        <end position="316"/>
    </location>
</feature>
<dbReference type="InterPro" id="IPR020472">
    <property type="entry name" value="WD40_PAC1"/>
</dbReference>
<dbReference type="PANTHER" id="PTHR43270:SF8">
    <property type="entry name" value="DI- AND TRIPEPTIDASE DUG2-RELATED"/>
    <property type="match status" value="1"/>
</dbReference>
<feature type="repeat" description="WD" evidence="6">
    <location>
        <begin position="102"/>
        <end position="134"/>
    </location>
</feature>
<dbReference type="Pfam" id="PF01546">
    <property type="entry name" value="Peptidase_M20"/>
    <property type="match status" value="2"/>
</dbReference>
<evidence type="ECO:0000313" key="10">
    <source>
        <dbReference type="Proteomes" id="UP000030762"/>
    </source>
</evidence>
<name>T0RW97_SAPDV</name>
<feature type="repeat" description="WD" evidence="6">
    <location>
        <begin position="262"/>
        <end position="294"/>
    </location>
</feature>
<dbReference type="PROSITE" id="PS50082">
    <property type="entry name" value="WD_REPEATS_2"/>
    <property type="match status" value="4"/>
</dbReference>
<organism evidence="9 10">
    <name type="scientific">Saprolegnia diclina (strain VS20)</name>
    <dbReference type="NCBI Taxonomy" id="1156394"/>
    <lineage>
        <taxon>Eukaryota</taxon>
        <taxon>Sar</taxon>
        <taxon>Stramenopiles</taxon>
        <taxon>Oomycota</taxon>
        <taxon>Saprolegniomycetes</taxon>
        <taxon>Saprolegniales</taxon>
        <taxon>Saprolegniaceae</taxon>
        <taxon>Saprolegnia</taxon>
    </lineage>
</organism>
<dbReference type="InterPro" id="IPR002933">
    <property type="entry name" value="Peptidase_M20"/>
</dbReference>
<dbReference type="InterPro" id="IPR036322">
    <property type="entry name" value="WD40_repeat_dom_sf"/>
</dbReference>